<accession>A0A927B9Y9</accession>
<dbReference type="GO" id="GO:0003677">
    <property type="term" value="F:DNA binding"/>
    <property type="evidence" value="ECO:0007669"/>
    <property type="project" value="InterPro"/>
</dbReference>
<dbReference type="Gene3D" id="3.10.50.30">
    <property type="entry name" value="Transcription elongation factor, GreA/GreB, C-terminal domain"/>
    <property type="match status" value="1"/>
</dbReference>
<keyword evidence="4" id="KW-0251">Elongation factor</keyword>
<reference evidence="4" key="1">
    <citation type="submission" date="2020-09" db="EMBL/GenBank/DDBJ databases">
        <authorList>
            <person name="Kim M.K."/>
        </authorList>
    </citation>
    <scope>NUCLEOTIDE SEQUENCE</scope>
    <source>
        <strain evidence="4">BT664</strain>
    </source>
</reference>
<gene>
    <name evidence="4" type="ORF">IC235_01635</name>
</gene>
<evidence type="ECO:0000259" key="3">
    <source>
        <dbReference type="Pfam" id="PF01272"/>
    </source>
</evidence>
<dbReference type="InterPro" id="IPR023459">
    <property type="entry name" value="Tscrpt_elong_fac_GreA/B_fam"/>
</dbReference>
<dbReference type="RefSeq" id="WP_191003407.1">
    <property type="nucleotide sequence ID" value="NZ_JACXAD010000001.1"/>
</dbReference>
<keyword evidence="1" id="KW-0175">Coiled coil</keyword>
<keyword evidence="4" id="KW-0648">Protein biosynthesis</keyword>
<comment type="caution">
    <text evidence="4">The sequence shown here is derived from an EMBL/GenBank/DDBJ whole genome shotgun (WGS) entry which is preliminary data.</text>
</comment>
<dbReference type="InterPro" id="IPR036953">
    <property type="entry name" value="GreA/GreB_C_sf"/>
</dbReference>
<keyword evidence="5" id="KW-1185">Reference proteome</keyword>
<feature type="compositionally biased region" description="Pro residues" evidence="2">
    <location>
        <begin position="15"/>
        <end position="27"/>
    </location>
</feature>
<feature type="compositionally biased region" description="Basic and acidic residues" evidence="2">
    <location>
        <begin position="1"/>
        <end position="10"/>
    </location>
</feature>
<name>A0A927B9Y9_9BACT</name>
<evidence type="ECO:0000313" key="4">
    <source>
        <dbReference type="EMBL" id="MBD2766591.1"/>
    </source>
</evidence>
<dbReference type="PANTHER" id="PTHR30437:SF4">
    <property type="entry name" value="TRANSCRIPTION ELONGATION FACTOR GREA"/>
    <property type="match status" value="1"/>
</dbReference>
<protein>
    <submittedName>
        <fullName evidence="4">GreA/GreB family elongation factor</fullName>
    </submittedName>
</protein>
<dbReference type="EMBL" id="JACXAD010000001">
    <property type="protein sequence ID" value="MBD2766591.1"/>
    <property type="molecule type" value="Genomic_DNA"/>
</dbReference>
<dbReference type="InterPro" id="IPR001437">
    <property type="entry name" value="Tscrpt_elong_fac_GreA/B_C"/>
</dbReference>
<dbReference type="PANTHER" id="PTHR30437">
    <property type="entry name" value="TRANSCRIPTION ELONGATION FACTOR GREA"/>
    <property type="match status" value="1"/>
</dbReference>
<feature type="domain" description="Transcription elongation factor GreA/GreB C-terminal" evidence="3">
    <location>
        <begin position="93"/>
        <end position="171"/>
    </location>
</feature>
<feature type="region of interest" description="Disordered" evidence="2">
    <location>
        <begin position="1"/>
        <end position="30"/>
    </location>
</feature>
<sequence>MSRGFVKEDDAQTPPIIPPRAALPPGTPNYVTPTGLAQLRAELATLEAERAQAEANRDNDTDRTHRLSLYNGRLALLTARLASAKVVDPEGQPPKEVRFGATVRLRTVSGGKVGLERQFTIVGVDEADIALGKVAFVAPIARAVQGAKLGETVTLRLGPQPEEVAIIAIRYDGAGSGQAGRSR</sequence>
<dbReference type="AlphaFoldDB" id="A0A927B9Y9"/>
<proteinExistence type="predicted"/>
<dbReference type="GO" id="GO:0070063">
    <property type="term" value="F:RNA polymerase binding"/>
    <property type="evidence" value="ECO:0007669"/>
    <property type="project" value="InterPro"/>
</dbReference>
<organism evidence="4 5">
    <name type="scientific">Hymenobacter montanus</name>
    <dbReference type="NCBI Taxonomy" id="2771359"/>
    <lineage>
        <taxon>Bacteria</taxon>
        <taxon>Pseudomonadati</taxon>
        <taxon>Bacteroidota</taxon>
        <taxon>Cytophagia</taxon>
        <taxon>Cytophagales</taxon>
        <taxon>Hymenobacteraceae</taxon>
        <taxon>Hymenobacter</taxon>
    </lineage>
</organism>
<dbReference type="Proteomes" id="UP000612233">
    <property type="component" value="Unassembled WGS sequence"/>
</dbReference>
<evidence type="ECO:0000256" key="2">
    <source>
        <dbReference type="SAM" id="MobiDB-lite"/>
    </source>
</evidence>
<dbReference type="GO" id="GO:0003746">
    <property type="term" value="F:translation elongation factor activity"/>
    <property type="evidence" value="ECO:0007669"/>
    <property type="project" value="UniProtKB-KW"/>
</dbReference>
<dbReference type="GO" id="GO:0006354">
    <property type="term" value="P:DNA-templated transcription elongation"/>
    <property type="evidence" value="ECO:0007669"/>
    <property type="project" value="TreeGrafter"/>
</dbReference>
<evidence type="ECO:0000313" key="5">
    <source>
        <dbReference type="Proteomes" id="UP000612233"/>
    </source>
</evidence>
<feature type="coiled-coil region" evidence="1">
    <location>
        <begin position="36"/>
        <end position="63"/>
    </location>
</feature>
<dbReference type="SUPFAM" id="SSF54534">
    <property type="entry name" value="FKBP-like"/>
    <property type="match status" value="1"/>
</dbReference>
<dbReference type="Pfam" id="PF01272">
    <property type="entry name" value="GreA_GreB"/>
    <property type="match status" value="1"/>
</dbReference>
<dbReference type="GO" id="GO:0032784">
    <property type="term" value="P:regulation of DNA-templated transcription elongation"/>
    <property type="evidence" value="ECO:0007669"/>
    <property type="project" value="InterPro"/>
</dbReference>
<evidence type="ECO:0000256" key="1">
    <source>
        <dbReference type="SAM" id="Coils"/>
    </source>
</evidence>